<feature type="signal peptide" evidence="1">
    <location>
        <begin position="1"/>
        <end position="20"/>
    </location>
</feature>
<proteinExistence type="predicted"/>
<feature type="chain" id="PRO_5039439526" evidence="1">
    <location>
        <begin position="21"/>
        <end position="255"/>
    </location>
</feature>
<evidence type="ECO:0000313" key="3">
    <source>
        <dbReference type="Proteomes" id="UP000824259"/>
    </source>
</evidence>
<reference evidence="2" key="2">
    <citation type="submission" date="2021-04" db="EMBL/GenBank/DDBJ databases">
        <authorList>
            <person name="Gilroy R."/>
        </authorList>
    </citation>
    <scope>NUCLEOTIDE SEQUENCE</scope>
    <source>
        <strain evidence="2">CHK169-11906</strain>
    </source>
</reference>
<gene>
    <name evidence="2" type="ORF">H9779_02630</name>
</gene>
<dbReference type="PROSITE" id="PS51257">
    <property type="entry name" value="PROKAR_LIPOPROTEIN"/>
    <property type="match status" value="1"/>
</dbReference>
<dbReference type="Pfam" id="PF14900">
    <property type="entry name" value="DUF4493"/>
    <property type="match status" value="1"/>
</dbReference>
<comment type="caution">
    <text evidence="2">The sequence shown here is derived from an EMBL/GenBank/DDBJ whole genome shotgun (WGS) entry which is preliminary data.</text>
</comment>
<evidence type="ECO:0000313" key="2">
    <source>
        <dbReference type="EMBL" id="HJA98481.1"/>
    </source>
</evidence>
<dbReference type="AlphaFoldDB" id="A0A9D2L2C9"/>
<protein>
    <submittedName>
        <fullName evidence="2">DUF4493 domain-containing protein</fullName>
    </submittedName>
</protein>
<dbReference type="InterPro" id="IPR027840">
    <property type="entry name" value="DUF4493"/>
</dbReference>
<sequence>MKKYLLLPMAMLILSIGCSKEENTTTETGFGTVEFAPTISLMIETRATTNLPETVIPDAGDFWLLLKGKPGTETESFSAEYEKFHTYDKPYMASGDYTATIRYGDPSQEGVTAYCYEGTQEFTVLARQTIQQNITASLVNSVISLSCSEMFNKYYTDAEFIVRTESGNEFKFANASSAMIFVKAESKLFLSGTATKSQNGVEVQFPEHEIGSTVARTWHKIEVDASQVGQGSIDIRLDDTLTPIELEEIEINPEA</sequence>
<reference evidence="2" key="1">
    <citation type="journal article" date="2021" name="PeerJ">
        <title>Extensive microbial diversity within the chicken gut microbiome revealed by metagenomics and culture.</title>
        <authorList>
            <person name="Gilroy R."/>
            <person name="Ravi A."/>
            <person name="Getino M."/>
            <person name="Pursley I."/>
            <person name="Horton D.L."/>
            <person name="Alikhan N.F."/>
            <person name="Baker D."/>
            <person name="Gharbi K."/>
            <person name="Hall N."/>
            <person name="Watson M."/>
            <person name="Adriaenssens E.M."/>
            <person name="Foster-Nyarko E."/>
            <person name="Jarju S."/>
            <person name="Secka A."/>
            <person name="Antonio M."/>
            <person name="Oren A."/>
            <person name="Chaudhuri R.R."/>
            <person name="La Ragione R."/>
            <person name="Hildebrand F."/>
            <person name="Pallen M.J."/>
        </authorList>
    </citation>
    <scope>NUCLEOTIDE SEQUENCE</scope>
    <source>
        <strain evidence="2">CHK169-11906</strain>
    </source>
</reference>
<accession>A0A9D2L2C9</accession>
<dbReference type="Proteomes" id="UP000824259">
    <property type="component" value="Unassembled WGS sequence"/>
</dbReference>
<organism evidence="2 3">
    <name type="scientific">Candidatus Alistipes avicola</name>
    <dbReference type="NCBI Taxonomy" id="2838432"/>
    <lineage>
        <taxon>Bacteria</taxon>
        <taxon>Pseudomonadati</taxon>
        <taxon>Bacteroidota</taxon>
        <taxon>Bacteroidia</taxon>
        <taxon>Bacteroidales</taxon>
        <taxon>Rikenellaceae</taxon>
        <taxon>Alistipes</taxon>
    </lineage>
</organism>
<evidence type="ECO:0000256" key="1">
    <source>
        <dbReference type="SAM" id="SignalP"/>
    </source>
</evidence>
<keyword evidence="1" id="KW-0732">Signal</keyword>
<name>A0A9D2L2C9_9BACT</name>
<dbReference type="EMBL" id="DWYR01000008">
    <property type="protein sequence ID" value="HJA98481.1"/>
    <property type="molecule type" value="Genomic_DNA"/>
</dbReference>